<organism evidence="1 2">
    <name type="scientific">Sphaerisporangium melleum</name>
    <dbReference type="NCBI Taxonomy" id="321316"/>
    <lineage>
        <taxon>Bacteria</taxon>
        <taxon>Bacillati</taxon>
        <taxon>Actinomycetota</taxon>
        <taxon>Actinomycetes</taxon>
        <taxon>Streptosporangiales</taxon>
        <taxon>Streptosporangiaceae</taxon>
        <taxon>Sphaerisporangium</taxon>
    </lineage>
</organism>
<dbReference type="InterPro" id="IPR058154">
    <property type="entry name" value="Bxb1_TTP-like"/>
</dbReference>
<keyword evidence="2" id="KW-1185">Reference proteome</keyword>
<dbReference type="AlphaFoldDB" id="A0A917VC04"/>
<reference evidence="1" key="1">
    <citation type="journal article" date="2014" name="Int. J. Syst. Evol. Microbiol.">
        <title>Complete genome sequence of Corynebacterium casei LMG S-19264T (=DSM 44701T), isolated from a smear-ripened cheese.</title>
        <authorList>
            <consortium name="US DOE Joint Genome Institute (JGI-PGF)"/>
            <person name="Walter F."/>
            <person name="Albersmeier A."/>
            <person name="Kalinowski J."/>
            <person name="Ruckert C."/>
        </authorList>
    </citation>
    <scope>NUCLEOTIDE SEQUENCE</scope>
    <source>
        <strain evidence="1">JCM 13064</strain>
    </source>
</reference>
<reference evidence="1" key="2">
    <citation type="submission" date="2020-09" db="EMBL/GenBank/DDBJ databases">
        <authorList>
            <person name="Sun Q."/>
            <person name="Ohkuma M."/>
        </authorList>
    </citation>
    <scope>NUCLEOTIDE SEQUENCE</scope>
    <source>
        <strain evidence="1">JCM 13064</strain>
    </source>
</reference>
<gene>
    <name evidence="1" type="ORF">GCM10007964_00390</name>
</gene>
<dbReference type="Pfam" id="PF25681">
    <property type="entry name" value="Phage_TTP_17"/>
    <property type="match status" value="1"/>
</dbReference>
<evidence type="ECO:0000313" key="2">
    <source>
        <dbReference type="Proteomes" id="UP000645217"/>
    </source>
</evidence>
<evidence type="ECO:0008006" key="3">
    <source>
        <dbReference type="Google" id="ProtNLM"/>
    </source>
</evidence>
<dbReference type="EMBL" id="BMNT01000001">
    <property type="protein sequence ID" value="GGK61213.1"/>
    <property type="molecule type" value="Genomic_DNA"/>
</dbReference>
<proteinExistence type="predicted"/>
<accession>A0A917VC04</accession>
<dbReference type="Proteomes" id="UP000645217">
    <property type="component" value="Unassembled WGS sequence"/>
</dbReference>
<protein>
    <recommendedName>
        <fullName evidence="3">Phage tail protein</fullName>
    </recommendedName>
</protein>
<evidence type="ECO:0000313" key="1">
    <source>
        <dbReference type="EMBL" id="GGK61213.1"/>
    </source>
</evidence>
<dbReference type="RefSeq" id="WP_189160849.1">
    <property type="nucleotide sequence ID" value="NZ_BMNT01000001.1"/>
</dbReference>
<name>A0A917VC04_9ACTN</name>
<sequence>MVTIARADDLAVVGADGGAWAAPLGTAQPVDPRSAPASPWMAIGAISDDGLSMGFDEDSESFTPWGLSSPFRTVVTSSTRTFQFTMWETKRPVVRSLMFRQDIANLDPTDGVVSFAESGTVTPDRRSWIFDIYDGENFERIYVPEGEITDRGDITAAQGEMQGYEVTVTAYPDSAGNISYRSYLAPELFEVNS</sequence>
<comment type="caution">
    <text evidence="1">The sequence shown here is derived from an EMBL/GenBank/DDBJ whole genome shotgun (WGS) entry which is preliminary data.</text>
</comment>